<dbReference type="GO" id="GO:0046872">
    <property type="term" value="F:metal ion binding"/>
    <property type="evidence" value="ECO:0007669"/>
    <property type="project" value="UniProtKB-KW"/>
</dbReference>
<evidence type="ECO:0000256" key="5">
    <source>
        <dbReference type="ARBA" id="ARBA00022801"/>
    </source>
</evidence>
<evidence type="ECO:0000256" key="3">
    <source>
        <dbReference type="ARBA" id="ARBA00022670"/>
    </source>
</evidence>
<dbReference type="GO" id="GO:0005737">
    <property type="term" value="C:cytoplasm"/>
    <property type="evidence" value="ECO:0007669"/>
    <property type="project" value="UniProtKB-ARBA"/>
</dbReference>
<keyword evidence="3" id="KW-0645">Protease</keyword>
<comment type="cofactor">
    <cofactor evidence="1">
        <name>Zn(2+)</name>
        <dbReference type="ChEBI" id="CHEBI:29105"/>
    </cofactor>
</comment>
<evidence type="ECO:0000259" key="10">
    <source>
        <dbReference type="Pfam" id="PF00675"/>
    </source>
</evidence>
<dbReference type="Gene3D" id="3.30.830.10">
    <property type="entry name" value="Metalloenzyme, LuxS/M16 peptidase-like"/>
    <property type="match status" value="4"/>
</dbReference>
<dbReference type="STRING" id="554055.A0A2P6VH31"/>
<dbReference type="FunFam" id="3.30.830.10:FF:000005">
    <property type="entry name" value="nardilysin isoform X1"/>
    <property type="match status" value="1"/>
</dbReference>
<evidence type="ECO:0000256" key="7">
    <source>
        <dbReference type="ARBA" id="ARBA00023049"/>
    </source>
</evidence>
<feature type="compositionally biased region" description="Low complexity" evidence="9">
    <location>
        <begin position="51"/>
        <end position="63"/>
    </location>
</feature>
<dbReference type="GO" id="GO:0004222">
    <property type="term" value="F:metalloendopeptidase activity"/>
    <property type="evidence" value="ECO:0007669"/>
    <property type="project" value="InterPro"/>
</dbReference>
<keyword evidence="4" id="KW-0479">Metal-binding</keyword>
<comment type="similarity">
    <text evidence="2 8">Belongs to the peptidase M16 family.</text>
</comment>
<feature type="domain" description="Peptidase M16 N-terminal" evidence="10">
    <location>
        <begin position="121"/>
        <end position="233"/>
    </location>
</feature>
<reference evidence="14 15" key="1">
    <citation type="journal article" date="2018" name="Plant J.">
        <title>Genome sequences of Chlorella sorokiniana UTEX 1602 and Micractinium conductrix SAG 241.80: implications to maltose excretion by a green alga.</title>
        <authorList>
            <person name="Arriola M.B."/>
            <person name="Velmurugan N."/>
            <person name="Zhang Y."/>
            <person name="Plunkett M.H."/>
            <person name="Hondzo H."/>
            <person name="Barney B.M."/>
        </authorList>
    </citation>
    <scope>NUCLEOTIDE SEQUENCE [LARGE SCALE GENOMIC DNA]</scope>
    <source>
        <strain evidence="14 15">SAG 241.80</strain>
    </source>
</reference>
<dbReference type="SUPFAM" id="SSF63411">
    <property type="entry name" value="LuxS/MPP-like metallohydrolase"/>
    <property type="match status" value="4"/>
</dbReference>
<dbReference type="InterPro" id="IPR007863">
    <property type="entry name" value="Peptidase_M16_C"/>
</dbReference>
<dbReference type="InterPro" id="IPR011765">
    <property type="entry name" value="Pept_M16_N"/>
</dbReference>
<dbReference type="Pfam" id="PF00675">
    <property type="entry name" value="Peptidase_M16"/>
    <property type="match status" value="1"/>
</dbReference>
<evidence type="ECO:0000256" key="9">
    <source>
        <dbReference type="SAM" id="MobiDB-lite"/>
    </source>
</evidence>
<evidence type="ECO:0000259" key="13">
    <source>
        <dbReference type="Pfam" id="PF22456"/>
    </source>
</evidence>
<evidence type="ECO:0000259" key="12">
    <source>
        <dbReference type="Pfam" id="PF16187"/>
    </source>
</evidence>
<dbReference type="OrthoDB" id="952271at2759"/>
<evidence type="ECO:0000256" key="6">
    <source>
        <dbReference type="ARBA" id="ARBA00022833"/>
    </source>
</evidence>
<feature type="domain" description="Coenzyme PQQ synthesis protein F-like C-terminal lobe" evidence="13">
    <location>
        <begin position="903"/>
        <end position="1001"/>
    </location>
</feature>
<name>A0A2P6VH31_9CHLO</name>
<keyword evidence="15" id="KW-1185">Reference proteome</keyword>
<gene>
    <name evidence="14" type="ORF">C2E20_3530</name>
</gene>
<feature type="region of interest" description="Disordered" evidence="9">
    <location>
        <begin position="597"/>
        <end position="639"/>
    </location>
</feature>
<comment type="caution">
    <text evidence="14">The sequence shown here is derived from an EMBL/GenBank/DDBJ whole genome shotgun (WGS) entry which is preliminary data.</text>
</comment>
<dbReference type="Pfam" id="PF16187">
    <property type="entry name" value="Peptidase_M16_M"/>
    <property type="match status" value="1"/>
</dbReference>
<feature type="domain" description="Peptidase M16 C-terminal" evidence="11">
    <location>
        <begin position="275"/>
        <end position="454"/>
    </location>
</feature>
<dbReference type="GO" id="GO:0006508">
    <property type="term" value="P:proteolysis"/>
    <property type="evidence" value="ECO:0007669"/>
    <property type="project" value="UniProtKB-KW"/>
</dbReference>
<keyword evidence="7" id="KW-0482">Metalloprotease</keyword>
<dbReference type="InterPro" id="IPR054734">
    <property type="entry name" value="PqqF-like_C_4"/>
</dbReference>
<dbReference type="InterPro" id="IPR032632">
    <property type="entry name" value="Peptidase_M16_M"/>
</dbReference>
<feature type="compositionally biased region" description="Basic and acidic residues" evidence="9">
    <location>
        <begin position="34"/>
        <end position="44"/>
    </location>
</feature>
<dbReference type="InterPro" id="IPR001431">
    <property type="entry name" value="Pept_M16_Zn_BS"/>
</dbReference>
<organism evidence="14 15">
    <name type="scientific">Micractinium conductrix</name>
    <dbReference type="NCBI Taxonomy" id="554055"/>
    <lineage>
        <taxon>Eukaryota</taxon>
        <taxon>Viridiplantae</taxon>
        <taxon>Chlorophyta</taxon>
        <taxon>core chlorophytes</taxon>
        <taxon>Trebouxiophyceae</taxon>
        <taxon>Chlorellales</taxon>
        <taxon>Chlorellaceae</taxon>
        <taxon>Chlorella clade</taxon>
        <taxon>Micractinium</taxon>
    </lineage>
</organism>
<evidence type="ECO:0000256" key="4">
    <source>
        <dbReference type="ARBA" id="ARBA00022723"/>
    </source>
</evidence>
<feature type="compositionally biased region" description="Basic residues" evidence="9">
    <location>
        <begin position="106"/>
        <end position="115"/>
    </location>
</feature>
<protein>
    <submittedName>
        <fullName evidence="14">Insulin-degrading enzyme</fullName>
    </submittedName>
</protein>
<feature type="compositionally biased region" description="Low complexity" evidence="9">
    <location>
        <begin position="597"/>
        <end position="623"/>
    </location>
</feature>
<sequence length="1095" mass="118477">MVQAEALEHKSPNDPKVYRVVKLDNGLQALLIHDPEIGKQKDEGVDGGGAAAAAAGERPPGAASPSDEDVDSLLSGDEEGSEMDDEEGSSEDGSGSDGEGSEHEHVHRHHAHHGHPAGAVKKAAAALSVGVGHFTDPWNLQGLSHYLEHMLFMGSDKYPDENDYDAFLTAHGGASNACTEEECTTFHFDVKPDSLRPALDRFAQFFRAPLVKSDALDREVQAVDNEFSGVLQSDGCRAMQLRCHTAREGHLFRKFGWGNRKSLVEDPKAAGLDVRAELLRYYKEQYSAERMNLVVLGGEGLDTLQQWVEELFADVPGGRGPRPQYGDAGTPYEGSRLYVLPAVRDAHRLTATFTLPCLTGKYRKKAEEYISHLVGHEGAGSLLSLLKARGWATELSAGVSDQSSVAWLFEVTVTLTEAGLAAGPGAGLAAAGLLFEYLEMLRLAGPQRWAYDEIATIAQMRFRFQEEEDAADYAAGLASDLFFYAPQDVLAGQYLYDDWDPELATQLLAGMTPDAVRLDLCTSAYDDVKAAVLAGMPGAGGGTEPWFNFPYTEAPLPADLRLSWASAAPSAELALPQRNDFLPTDFSLRCEQAADGGAAADGQQQQQQGQQAAAAAAAAGQADVTNGDAPPAPDSAAFPSPPALLLDAPGLRVWHKLDSAFRQPRANAYLRLHSPAGYASPRAAALSHLLIKLLEDRLCETAYLAEVAGLHYGIWWEGCAGLDLKCYGFSHKMPALAAYIASCLAGLEVAPEPFARVKESLLRNYRNVNMSPSKHASYLRLLALKSCFWQADEVLPELERVTPADVQAFLPSMLAALHLETLLHGNLTAAEAEGLAKEVHVTLGGGQAAAESRPTERCVQLPKGCNMLHRAPVKNPEEENSVVEAYYQMAADTVVDRALLDMVEQLLYEPVFDTLRTKEQLGYSVHCGTRRTHGVLGLCVVVVSGAHGPAHLDARIEAFLAGYTETLGGMSDEEFEKQRASLLAQKMMKDRTMLEESDRAWDKIASRSYAFNALRDECTHLRMVSLQQVRDFYNTYLAPSSVTRRKLSVHIAGRAHAAELAAEAPAGVALVAAPQQLGKDLPLWPAMLGDAHTCC</sequence>
<dbReference type="AlphaFoldDB" id="A0A2P6VH31"/>
<evidence type="ECO:0000256" key="2">
    <source>
        <dbReference type="ARBA" id="ARBA00007261"/>
    </source>
</evidence>
<dbReference type="PANTHER" id="PTHR43690:SF18">
    <property type="entry name" value="INSULIN-DEGRADING ENZYME-RELATED"/>
    <property type="match status" value="1"/>
</dbReference>
<proteinExistence type="inferred from homology"/>
<dbReference type="Pfam" id="PF05193">
    <property type="entry name" value="Peptidase_M16_C"/>
    <property type="match status" value="1"/>
</dbReference>
<evidence type="ECO:0000256" key="8">
    <source>
        <dbReference type="RuleBase" id="RU004447"/>
    </source>
</evidence>
<feature type="domain" description="Peptidase M16 middle/third" evidence="12">
    <location>
        <begin position="462"/>
        <end position="795"/>
    </location>
</feature>
<dbReference type="Proteomes" id="UP000239649">
    <property type="component" value="Unassembled WGS sequence"/>
</dbReference>
<evidence type="ECO:0000259" key="11">
    <source>
        <dbReference type="Pfam" id="PF05193"/>
    </source>
</evidence>
<accession>A0A2P6VH31</accession>
<dbReference type="FunFam" id="3.30.830.10:FF:000012">
    <property type="entry name" value="Protease 3"/>
    <property type="match status" value="1"/>
</dbReference>
<dbReference type="EMBL" id="LHPF02000007">
    <property type="protein sequence ID" value="PSC73378.1"/>
    <property type="molecule type" value="Genomic_DNA"/>
</dbReference>
<keyword evidence="5" id="KW-0378">Hydrolase</keyword>
<dbReference type="Pfam" id="PF22456">
    <property type="entry name" value="PqqF-like_C_4"/>
    <property type="match status" value="1"/>
</dbReference>
<dbReference type="PANTHER" id="PTHR43690">
    <property type="entry name" value="NARDILYSIN"/>
    <property type="match status" value="1"/>
</dbReference>
<feature type="region of interest" description="Disordered" evidence="9">
    <location>
        <begin position="34"/>
        <end position="121"/>
    </location>
</feature>
<dbReference type="PROSITE" id="PS00143">
    <property type="entry name" value="INSULINASE"/>
    <property type="match status" value="1"/>
</dbReference>
<evidence type="ECO:0000256" key="1">
    <source>
        <dbReference type="ARBA" id="ARBA00001947"/>
    </source>
</evidence>
<evidence type="ECO:0000313" key="14">
    <source>
        <dbReference type="EMBL" id="PSC73378.1"/>
    </source>
</evidence>
<keyword evidence="6" id="KW-0862">Zinc</keyword>
<dbReference type="InterPro" id="IPR011249">
    <property type="entry name" value="Metalloenz_LuxS/M16"/>
</dbReference>
<evidence type="ECO:0000313" key="15">
    <source>
        <dbReference type="Proteomes" id="UP000239649"/>
    </source>
</evidence>
<dbReference type="InterPro" id="IPR050626">
    <property type="entry name" value="Peptidase_M16"/>
</dbReference>
<feature type="compositionally biased region" description="Acidic residues" evidence="9">
    <location>
        <begin position="66"/>
        <end position="90"/>
    </location>
</feature>